<name>X6MMZ3_RETFI</name>
<accession>X6MMZ3</accession>
<feature type="region of interest" description="Disordered" evidence="1">
    <location>
        <begin position="1"/>
        <end position="23"/>
    </location>
</feature>
<feature type="compositionally biased region" description="Polar residues" evidence="1">
    <location>
        <begin position="1"/>
        <end position="11"/>
    </location>
</feature>
<feature type="compositionally biased region" description="Low complexity" evidence="1">
    <location>
        <begin position="95"/>
        <end position="106"/>
    </location>
</feature>
<dbReference type="Proteomes" id="UP000023152">
    <property type="component" value="Unassembled WGS sequence"/>
</dbReference>
<protein>
    <submittedName>
        <fullName evidence="2">Uncharacterized protein</fullName>
    </submittedName>
</protein>
<evidence type="ECO:0000313" key="2">
    <source>
        <dbReference type="EMBL" id="ETO14802.1"/>
    </source>
</evidence>
<organism evidence="2 3">
    <name type="scientific">Reticulomyxa filosa</name>
    <dbReference type="NCBI Taxonomy" id="46433"/>
    <lineage>
        <taxon>Eukaryota</taxon>
        <taxon>Sar</taxon>
        <taxon>Rhizaria</taxon>
        <taxon>Retaria</taxon>
        <taxon>Foraminifera</taxon>
        <taxon>Monothalamids</taxon>
        <taxon>Reticulomyxidae</taxon>
        <taxon>Reticulomyxa</taxon>
    </lineage>
</organism>
<evidence type="ECO:0000256" key="1">
    <source>
        <dbReference type="SAM" id="MobiDB-lite"/>
    </source>
</evidence>
<keyword evidence="3" id="KW-1185">Reference proteome</keyword>
<comment type="caution">
    <text evidence="2">The sequence shown here is derived from an EMBL/GenBank/DDBJ whole genome shotgun (WGS) entry which is preliminary data.</text>
</comment>
<gene>
    <name evidence="2" type="ORF">RFI_22565</name>
</gene>
<sequence length="243" mass="27765">MERLDQSSTKNLESEESVLSSESSAYFRWMREKQCHSPLQNYSPFAHKLKMGGGRDDAESSEASSDGKVKQFRISSPFKRRHDQKNSLSNGQFSNNNNNNNNNNPNQSPHHYYYPSKRPVDLNSSGNDNKKYQPVTSNDDDRPRRRRSLNVDVTKASFKNKFNNLSTTAKGKFADFTGKLAKLKEDDTPKRKNSTCQNRKRSNDNFSFALENESFCEDDSTRIELSTGSNLTIYGLPRPVQDL</sequence>
<dbReference type="AlphaFoldDB" id="X6MMZ3"/>
<reference evidence="2 3" key="1">
    <citation type="journal article" date="2013" name="Curr. Biol.">
        <title>The Genome of the Foraminiferan Reticulomyxa filosa.</title>
        <authorList>
            <person name="Glockner G."/>
            <person name="Hulsmann N."/>
            <person name="Schleicher M."/>
            <person name="Noegel A.A."/>
            <person name="Eichinger L."/>
            <person name="Gallinger C."/>
            <person name="Pawlowski J."/>
            <person name="Sierra R."/>
            <person name="Euteneuer U."/>
            <person name="Pillet L."/>
            <person name="Moustafa A."/>
            <person name="Platzer M."/>
            <person name="Groth M."/>
            <person name="Szafranski K."/>
            <person name="Schliwa M."/>
        </authorList>
    </citation>
    <scope>NUCLEOTIDE SEQUENCE [LARGE SCALE GENOMIC DNA]</scope>
</reference>
<feature type="region of interest" description="Disordered" evidence="1">
    <location>
        <begin position="38"/>
        <end position="149"/>
    </location>
</feature>
<proteinExistence type="predicted"/>
<evidence type="ECO:0000313" key="3">
    <source>
        <dbReference type="Proteomes" id="UP000023152"/>
    </source>
</evidence>
<dbReference type="EMBL" id="ASPP01019750">
    <property type="protein sequence ID" value="ETO14802.1"/>
    <property type="molecule type" value="Genomic_DNA"/>
</dbReference>